<gene>
    <name evidence="2" type="ORF">QBC36DRAFT_372557</name>
</gene>
<reference evidence="2" key="2">
    <citation type="submission" date="2023-05" db="EMBL/GenBank/DDBJ databases">
        <authorList>
            <consortium name="Lawrence Berkeley National Laboratory"/>
            <person name="Steindorff A."/>
            <person name="Hensen N."/>
            <person name="Bonometti L."/>
            <person name="Westerberg I."/>
            <person name="Brannstrom I.O."/>
            <person name="Guillou S."/>
            <person name="Cros-Aarteil S."/>
            <person name="Calhoun S."/>
            <person name="Haridas S."/>
            <person name="Kuo A."/>
            <person name="Mondo S."/>
            <person name="Pangilinan J."/>
            <person name="Riley R."/>
            <person name="Labutti K."/>
            <person name="Andreopoulos B."/>
            <person name="Lipzen A."/>
            <person name="Chen C."/>
            <person name="Yanf M."/>
            <person name="Daum C."/>
            <person name="Ng V."/>
            <person name="Clum A."/>
            <person name="Ohm R."/>
            <person name="Martin F."/>
            <person name="Silar P."/>
            <person name="Natvig D."/>
            <person name="Lalanne C."/>
            <person name="Gautier V."/>
            <person name="Ament-Velasquez S.L."/>
            <person name="Kruys A."/>
            <person name="Hutchinson M.I."/>
            <person name="Powell A.J."/>
            <person name="Barry K."/>
            <person name="Miller A.N."/>
            <person name="Grigoriev I.V."/>
            <person name="Debuchy R."/>
            <person name="Gladieux P."/>
            <person name="Thoren M.H."/>
            <person name="Johannesson H."/>
        </authorList>
    </citation>
    <scope>NUCLEOTIDE SEQUENCE</scope>
    <source>
        <strain evidence="2">CBS 892.96</strain>
    </source>
</reference>
<evidence type="ECO:0000256" key="1">
    <source>
        <dbReference type="SAM" id="SignalP"/>
    </source>
</evidence>
<protein>
    <submittedName>
        <fullName evidence="2">Uncharacterized protein</fullName>
    </submittedName>
</protein>
<feature type="chain" id="PRO_5042896886" evidence="1">
    <location>
        <begin position="17"/>
        <end position="154"/>
    </location>
</feature>
<comment type="caution">
    <text evidence="2">The sequence shown here is derived from an EMBL/GenBank/DDBJ whole genome shotgun (WGS) entry which is preliminary data.</text>
</comment>
<evidence type="ECO:0000313" key="2">
    <source>
        <dbReference type="EMBL" id="KAK4177107.1"/>
    </source>
</evidence>
<proteinExistence type="predicted"/>
<keyword evidence="1" id="KW-0732">Signal</keyword>
<keyword evidence="3" id="KW-1185">Reference proteome</keyword>
<accession>A0AAN6WBL9</accession>
<sequence length="154" mass="15552">MQLPVVLVLLAGVASAIPAAADGGPVLTLNPGAPTITASLPIITVPGGPSKPTVCSAKPSCYTHTTTTTPKACATRCPVPKEPIACPAYIKIETKAVPCHDDCCPKTSTQTVTARCPECVTGCVIPTITETVTTGCLPTKTPVFPTAILTVGGN</sequence>
<evidence type="ECO:0000313" key="3">
    <source>
        <dbReference type="Proteomes" id="UP001302321"/>
    </source>
</evidence>
<dbReference type="EMBL" id="MU866175">
    <property type="protein sequence ID" value="KAK4177107.1"/>
    <property type="molecule type" value="Genomic_DNA"/>
</dbReference>
<dbReference type="Proteomes" id="UP001302321">
    <property type="component" value="Unassembled WGS sequence"/>
</dbReference>
<reference evidence="2" key="1">
    <citation type="journal article" date="2023" name="Mol. Phylogenet. Evol.">
        <title>Genome-scale phylogeny and comparative genomics of the fungal order Sordariales.</title>
        <authorList>
            <person name="Hensen N."/>
            <person name="Bonometti L."/>
            <person name="Westerberg I."/>
            <person name="Brannstrom I.O."/>
            <person name="Guillou S."/>
            <person name="Cros-Aarteil S."/>
            <person name="Calhoun S."/>
            <person name="Haridas S."/>
            <person name="Kuo A."/>
            <person name="Mondo S."/>
            <person name="Pangilinan J."/>
            <person name="Riley R."/>
            <person name="LaButti K."/>
            <person name="Andreopoulos B."/>
            <person name="Lipzen A."/>
            <person name="Chen C."/>
            <person name="Yan M."/>
            <person name="Daum C."/>
            <person name="Ng V."/>
            <person name="Clum A."/>
            <person name="Steindorff A."/>
            <person name="Ohm R.A."/>
            <person name="Martin F."/>
            <person name="Silar P."/>
            <person name="Natvig D.O."/>
            <person name="Lalanne C."/>
            <person name="Gautier V."/>
            <person name="Ament-Velasquez S.L."/>
            <person name="Kruys A."/>
            <person name="Hutchinson M.I."/>
            <person name="Powell A.J."/>
            <person name="Barry K."/>
            <person name="Miller A.N."/>
            <person name="Grigoriev I.V."/>
            <person name="Debuchy R."/>
            <person name="Gladieux P."/>
            <person name="Hiltunen Thoren M."/>
            <person name="Johannesson H."/>
        </authorList>
    </citation>
    <scope>NUCLEOTIDE SEQUENCE</scope>
    <source>
        <strain evidence="2">CBS 892.96</strain>
    </source>
</reference>
<name>A0AAN6WBL9_9PEZI</name>
<dbReference type="AlphaFoldDB" id="A0AAN6WBL9"/>
<feature type="signal peptide" evidence="1">
    <location>
        <begin position="1"/>
        <end position="16"/>
    </location>
</feature>
<organism evidence="2 3">
    <name type="scientific">Triangularia setosa</name>
    <dbReference type="NCBI Taxonomy" id="2587417"/>
    <lineage>
        <taxon>Eukaryota</taxon>
        <taxon>Fungi</taxon>
        <taxon>Dikarya</taxon>
        <taxon>Ascomycota</taxon>
        <taxon>Pezizomycotina</taxon>
        <taxon>Sordariomycetes</taxon>
        <taxon>Sordariomycetidae</taxon>
        <taxon>Sordariales</taxon>
        <taxon>Podosporaceae</taxon>
        <taxon>Triangularia</taxon>
    </lineage>
</organism>